<protein>
    <submittedName>
        <fullName evidence="3">Uncharacterized protein</fullName>
    </submittedName>
</protein>
<sequence>MNFSVSSAIRVHKTSYLSSLSPPARCYAENVERQCQNPLGGLDVQASQLRPAMAVPMEGPNNKLESLLQFQQRQQTLQDLSQDWMLPPSSSHLDQFNSPQYPRVTQQANSNTERVSPLKRKSRSNHVSGPEPPTKYGYLSTAYPVDANQWSKTTTSTSERVKMGLRRSVKARQASSPKVSQQPMFNNGFGTPHMEPRTNQQFSSEAKPVDGRIFQSCIYSEPKFLESAVQNQQNTFCDITESILNSGEAINSQYLMPIELYDFNLGNGPPDKQECNFSSIWIVTQLEASYKNCLVK</sequence>
<reference evidence="3" key="1">
    <citation type="submission" date="2017-02" db="UniProtKB">
        <authorList>
            <consortium name="WormBaseParasite"/>
        </authorList>
    </citation>
    <scope>IDENTIFICATION</scope>
</reference>
<feature type="compositionally biased region" description="Polar residues" evidence="1">
    <location>
        <begin position="88"/>
        <end position="114"/>
    </location>
</feature>
<feature type="region of interest" description="Disordered" evidence="1">
    <location>
        <begin position="84"/>
        <end position="136"/>
    </location>
</feature>
<name>A0A0N5B0X6_9BILA</name>
<organism evidence="2 3">
    <name type="scientific">Syphacia muris</name>
    <dbReference type="NCBI Taxonomy" id="451379"/>
    <lineage>
        <taxon>Eukaryota</taxon>
        <taxon>Metazoa</taxon>
        <taxon>Ecdysozoa</taxon>
        <taxon>Nematoda</taxon>
        <taxon>Chromadorea</taxon>
        <taxon>Rhabditida</taxon>
        <taxon>Spirurina</taxon>
        <taxon>Oxyuridomorpha</taxon>
        <taxon>Oxyuroidea</taxon>
        <taxon>Oxyuridae</taxon>
        <taxon>Syphacia</taxon>
    </lineage>
</organism>
<evidence type="ECO:0000313" key="2">
    <source>
        <dbReference type="Proteomes" id="UP000046393"/>
    </source>
</evidence>
<dbReference type="AlphaFoldDB" id="A0A0N5B0X6"/>
<accession>A0A0N5B0X6</accession>
<proteinExistence type="predicted"/>
<dbReference type="WBParaSite" id="SMUV_0001092801-mRNA-1">
    <property type="protein sequence ID" value="SMUV_0001092801-mRNA-1"/>
    <property type="gene ID" value="SMUV_0001092801"/>
</dbReference>
<keyword evidence="2" id="KW-1185">Reference proteome</keyword>
<evidence type="ECO:0000256" key="1">
    <source>
        <dbReference type="SAM" id="MobiDB-lite"/>
    </source>
</evidence>
<dbReference type="Proteomes" id="UP000046393">
    <property type="component" value="Unplaced"/>
</dbReference>
<evidence type="ECO:0000313" key="3">
    <source>
        <dbReference type="WBParaSite" id="SMUV_0001092801-mRNA-1"/>
    </source>
</evidence>